<feature type="compositionally biased region" description="Basic and acidic residues" evidence="3">
    <location>
        <begin position="589"/>
        <end position="600"/>
    </location>
</feature>
<feature type="region of interest" description="Disordered" evidence="3">
    <location>
        <begin position="1479"/>
        <end position="1502"/>
    </location>
</feature>
<keyword evidence="1" id="KW-0547">Nucleotide-binding</keyword>
<evidence type="ECO:0000256" key="1">
    <source>
        <dbReference type="ARBA" id="ARBA00022741"/>
    </source>
</evidence>
<dbReference type="Proteomes" id="UP001651158">
    <property type="component" value="Unassembled WGS sequence"/>
</dbReference>
<feature type="compositionally biased region" description="Low complexity" evidence="3">
    <location>
        <begin position="1324"/>
        <end position="1336"/>
    </location>
</feature>
<proteinExistence type="predicted"/>
<evidence type="ECO:0000256" key="3">
    <source>
        <dbReference type="SAM" id="MobiDB-lite"/>
    </source>
</evidence>
<feature type="compositionally biased region" description="Low complexity" evidence="3">
    <location>
        <begin position="1347"/>
        <end position="1358"/>
    </location>
</feature>
<gene>
    <name evidence="4" type="ORF">TcWFU_001011</name>
</gene>
<evidence type="ECO:0000313" key="4">
    <source>
        <dbReference type="EMBL" id="KAL5108429.1"/>
    </source>
</evidence>
<organism evidence="4 5">
    <name type="scientific">Taenia crassiceps</name>
    <dbReference type="NCBI Taxonomy" id="6207"/>
    <lineage>
        <taxon>Eukaryota</taxon>
        <taxon>Metazoa</taxon>
        <taxon>Spiralia</taxon>
        <taxon>Lophotrochozoa</taxon>
        <taxon>Platyhelminthes</taxon>
        <taxon>Cestoda</taxon>
        <taxon>Eucestoda</taxon>
        <taxon>Cyclophyllidea</taxon>
        <taxon>Taeniidae</taxon>
        <taxon>Taenia</taxon>
    </lineage>
</organism>
<dbReference type="PANTHER" id="PTHR21608">
    <property type="entry name" value="KINESIN-LIKE PROTEIN CG14535"/>
    <property type="match status" value="1"/>
</dbReference>
<feature type="compositionally biased region" description="Polar residues" evidence="3">
    <location>
        <begin position="614"/>
        <end position="623"/>
    </location>
</feature>
<feature type="region of interest" description="Disordered" evidence="3">
    <location>
        <begin position="515"/>
        <end position="562"/>
    </location>
</feature>
<feature type="compositionally biased region" description="Basic and acidic residues" evidence="3">
    <location>
        <begin position="926"/>
        <end position="943"/>
    </location>
</feature>
<protein>
    <submittedName>
        <fullName evidence="4">Kinesin-like protein KIF26A</fullName>
    </submittedName>
</protein>
<sequence length="1502" mass="164004">MPESSILKSRKQQSVQTDDMLEEMDSFRPLPRRSLPTNFSHTILLSSPIPPLQTSRKSAQSSHHSKAKLVLLYETRDSAGKPIDQPSLTIDGTEKQVRLIRPTADASPTVGGISSAPKNFPSDGAFSDQDSMRDFCTAVLSDQISVVANGSDGCVIYLNPVGKREASRFIGSDATTAHFGLIPTAIQWLFNALNDQRPAHFYLTVSAAEVYNAGSKSSDLLSELKNYGRRVEELKSGIFAWKRPFSSHVEDDATELVAATVADAARYLDVALGASRRLHESTTSTTATTTSPGHLFFTLNVYRNHSGGATIIPNKMEHCQLNLIELMLASESGGDCSEDSASKNTSTVNFILNLISGRASPPFGTREPILHHLLRGCLLADDLAKLSLVLHTSVHPNFYTTNLELLQQTSKIQHVWKHRSNLKLLRSSSQRRQNSICDRVTTSATSQNSNLSSIRLRRLGKRMQRRRLGRNAGAFVQGSDDVLDSASDLEYTSSSEQSCTTVIYLGRSHPLRKLNASDRSKRLATIEKKETTQKAEEKSDPVQVRSPVPSHHRRFKSRSGHKAHAEAIANELWVDGPKATADIAMTSHFGEKSSHFETPSRRRRSGSISERDQSSGGRIQTTVEKGVPDGKAFNAHENLERRLDSRMRKLNWSNDSSGNSKIVKQLEALLTPRSDRKIRRGDSFFEARQQMQNDQVQQTSTEVLFVTNWKYDSFPVGGGGAMRGVKPFVKEWVERQNQAIVGYFADQPTSPKHGCKQVRASGKTDTHYHVANKAAETSQLSQTYRSHESKKQVDLDDLMITPVDSVSHSHSLPRHVTAEVRWTTRNHQVSPAVDNLSRVARWVESVSSSEHTTPALSKGCSKHPLQWSPLCKSCNKGVIYSSTPKSPEIAGRGSSAPAARFRAHHGTMAFQAIEENQPQSTAKPSSDSRKPDGASDPGLHRDQSFGSVSGLDTITEGLKASPLRKPVLKRFADLFVCSPSSNRRRQQHAPQQQQQSASVSKICTPFFGGVGSSGGSGREAATEGDLLSIDSAGMLFTSLSKGRGGEESFFIEPEQTSRTVTSGNQQGTEKHCDEGQQGRLRIKEAGTKHRLGFLQSPLFSKCSPNRTVPSEALSSATPQTAPAPSFQRFYPNQQQQQQDSMAFHCQVVLEKSPHTHCHHKCVSQSSSSGLGSEHSEQQSLRCHCLVAQSGGRIRRCRMRTHRTRAGVPASPEGGNEGGALTATKYACASGGGHASSGYESVLRDDSELSSQSSSGGSYPWLSVGAKEAACQTMPCDLAESSIAVPQTSLMTPEVLTTSFTDTVSVSANGDTMLASITSKTSGERTLSTSTSKRSLSAPAGSSEESRSSSLPSVRRVSPQRTQIPIAGCNPLDISTPQLDLSRPELARANSDAVEVTRTTFRQRRIAALLQRQEQLKAELTDAKIRLLADPGSWSFDLNVAEHMDPNDEGYLEALTDETELLQQRVDACRSHAQYLAFFQPPPVPLAPPQPPPPSTGSHESPK</sequence>
<evidence type="ECO:0000256" key="2">
    <source>
        <dbReference type="ARBA" id="ARBA00022840"/>
    </source>
</evidence>
<feature type="region of interest" description="Disordered" evidence="3">
    <location>
        <begin position="588"/>
        <end position="640"/>
    </location>
</feature>
<dbReference type="PANTHER" id="PTHR21608:SF7">
    <property type="entry name" value="KINESIN-LIKE PROTEIN CG14535"/>
    <property type="match status" value="1"/>
</dbReference>
<dbReference type="SUPFAM" id="SSF52540">
    <property type="entry name" value="P-loop containing nucleoside triphosphate hydrolases"/>
    <property type="match status" value="1"/>
</dbReference>
<dbReference type="Gene3D" id="3.40.850.10">
    <property type="entry name" value="Kinesin motor domain"/>
    <property type="match status" value="1"/>
</dbReference>
<feature type="region of interest" description="Disordered" evidence="3">
    <location>
        <begin position="980"/>
        <end position="1000"/>
    </location>
</feature>
<feature type="compositionally biased region" description="Polar residues" evidence="3">
    <location>
        <begin position="914"/>
        <end position="925"/>
    </location>
</feature>
<comment type="caution">
    <text evidence="4">The sequence shown here is derived from an EMBL/GenBank/DDBJ whole genome shotgun (WGS) entry which is preliminary data.</text>
</comment>
<keyword evidence="2" id="KW-0067">ATP-binding</keyword>
<feature type="region of interest" description="Disordered" evidence="3">
    <location>
        <begin position="913"/>
        <end position="948"/>
    </location>
</feature>
<feature type="region of interest" description="Disordered" evidence="3">
    <location>
        <begin position="1054"/>
        <end position="1076"/>
    </location>
</feature>
<evidence type="ECO:0000313" key="5">
    <source>
        <dbReference type="Proteomes" id="UP001651158"/>
    </source>
</evidence>
<feature type="compositionally biased region" description="Basic and acidic residues" evidence="3">
    <location>
        <begin position="515"/>
        <end position="540"/>
    </location>
</feature>
<dbReference type="EMBL" id="JAKROA010000003">
    <property type="protein sequence ID" value="KAL5108429.1"/>
    <property type="molecule type" value="Genomic_DNA"/>
</dbReference>
<dbReference type="InterPro" id="IPR027417">
    <property type="entry name" value="P-loop_NTPase"/>
</dbReference>
<feature type="region of interest" description="Disordered" evidence="3">
    <location>
        <begin position="1316"/>
        <end position="1368"/>
    </location>
</feature>
<reference evidence="4 5" key="1">
    <citation type="journal article" date="2022" name="Front. Cell. Infect. Microbiol.">
        <title>The Genomes of Two Strains of Taenia crassiceps the Animal Model for the Study of Human Cysticercosis.</title>
        <authorList>
            <person name="Bobes R.J."/>
            <person name="Estrada K."/>
            <person name="Rios-Valencia D.G."/>
            <person name="Calderon-Gallegos A."/>
            <person name="de la Torre P."/>
            <person name="Carrero J.C."/>
            <person name="Sanchez-Flores A."/>
            <person name="Laclette J.P."/>
        </authorList>
    </citation>
    <scope>NUCLEOTIDE SEQUENCE [LARGE SCALE GENOMIC DNA]</scope>
    <source>
        <strain evidence="4">WFUcys</strain>
    </source>
</reference>
<feature type="region of interest" description="Disordered" evidence="3">
    <location>
        <begin position="106"/>
        <end position="126"/>
    </location>
</feature>
<keyword evidence="5" id="KW-1185">Reference proteome</keyword>
<feature type="compositionally biased region" description="Basic residues" evidence="3">
    <location>
        <begin position="550"/>
        <end position="562"/>
    </location>
</feature>
<name>A0ABR4QG50_9CEST</name>
<accession>A0ABR4QG50</accession>
<feature type="compositionally biased region" description="Pro residues" evidence="3">
    <location>
        <begin position="1479"/>
        <end position="1494"/>
    </location>
</feature>
<dbReference type="InterPro" id="IPR027640">
    <property type="entry name" value="Kinesin-like_fam"/>
</dbReference>
<dbReference type="InterPro" id="IPR036961">
    <property type="entry name" value="Kinesin_motor_dom_sf"/>
</dbReference>
<feature type="compositionally biased region" description="Polar residues" evidence="3">
    <location>
        <begin position="1054"/>
        <end position="1067"/>
    </location>
</feature>